<protein>
    <submittedName>
        <fullName evidence="2">Transposase, IS66</fullName>
    </submittedName>
</protein>
<name>T1CKP4_9ZZZZ</name>
<proteinExistence type="predicted"/>
<reference evidence="2" key="2">
    <citation type="journal article" date="2014" name="ISME J.">
        <title>Microbial stratification in low pH oxic and suboxic macroscopic growths along an acid mine drainage.</title>
        <authorList>
            <person name="Mendez-Garcia C."/>
            <person name="Mesa V."/>
            <person name="Sprenger R.R."/>
            <person name="Richter M."/>
            <person name="Diez M.S."/>
            <person name="Solano J."/>
            <person name="Bargiela R."/>
            <person name="Golyshina O.V."/>
            <person name="Manteca A."/>
            <person name="Ramos J.L."/>
            <person name="Gallego J.R."/>
            <person name="Llorente I."/>
            <person name="Martins Dos Santos V.A."/>
            <person name="Jensen O.N."/>
            <person name="Pelaez A.I."/>
            <person name="Sanchez J."/>
            <person name="Ferrer M."/>
        </authorList>
    </citation>
    <scope>NUCLEOTIDE SEQUENCE</scope>
</reference>
<dbReference type="NCBIfam" id="NF033517">
    <property type="entry name" value="transpos_IS66"/>
    <property type="match status" value="1"/>
</dbReference>
<feature type="domain" description="Transposase IS66 central" evidence="1">
    <location>
        <begin position="64"/>
        <end position="346"/>
    </location>
</feature>
<dbReference type="PANTHER" id="PTHR33678">
    <property type="entry name" value="BLL1576 PROTEIN"/>
    <property type="match status" value="1"/>
</dbReference>
<dbReference type="PANTHER" id="PTHR33678:SF2">
    <property type="match status" value="1"/>
</dbReference>
<accession>T1CKP4</accession>
<comment type="caution">
    <text evidence="2">The sequence shown here is derived from an EMBL/GenBank/DDBJ whole genome shotgun (WGS) entry which is preliminary data.</text>
</comment>
<gene>
    <name evidence="2" type="ORF">B2A_00261</name>
</gene>
<dbReference type="InterPro" id="IPR004291">
    <property type="entry name" value="Transposase_IS66_central"/>
</dbReference>
<sequence>MRVGLALCPRCSTKLGDPCDSSHRAITDLPPPSLMIFDLEVLRYRCPGCHHRVHADPPFPPHQQFGPVLASWVAHQRMLGLSVEKVQTSARESFGLEISEASLLSLEAWVAERLGPTYAQLRAGVKEAPAVCADETSFRISGENGWMWVYSHLAAVVYQIAPTRGRAAVLEVLGGYEGTISRDAWDPYDAIETADHALDPVHVNRWLERAEIRHRMEPRPLVEERAPKYTSAGHPPEEFLRFADGVRSIYREAILLVKGRERVPRGERRRAYRRAVQRMTALLRVDWKDADARRIAKELRRRLGMLFTFVRTPGVPWNNNSAENAIRQGVLIRKVSGGRRTWAGARVLERLLTVYRTCRKQGSSFRTFVLNALSESSVPSCGPTVRLPTNVSCY</sequence>
<dbReference type="InterPro" id="IPR052344">
    <property type="entry name" value="Transposase-related"/>
</dbReference>
<reference evidence="2" key="1">
    <citation type="submission" date="2013-08" db="EMBL/GenBank/DDBJ databases">
        <authorList>
            <person name="Mendez C."/>
            <person name="Richter M."/>
            <person name="Ferrer M."/>
            <person name="Sanchez J."/>
        </authorList>
    </citation>
    <scope>NUCLEOTIDE SEQUENCE</scope>
</reference>
<organism evidence="2">
    <name type="scientific">mine drainage metagenome</name>
    <dbReference type="NCBI Taxonomy" id="410659"/>
    <lineage>
        <taxon>unclassified sequences</taxon>
        <taxon>metagenomes</taxon>
        <taxon>ecological metagenomes</taxon>
    </lineage>
</organism>
<feature type="non-terminal residue" evidence="2">
    <location>
        <position position="394"/>
    </location>
</feature>
<evidence type="ECO:0000313" key="2">
    <source>
        <dbReference type="EMBL" id="EQD68865.1"/>
    </source>
</evidence>
<dbReference type="Pfam" id="PF03050">
    <property type="entry name" value="DDE_Tnp_IS66"/>
    <property type="match status" value="1"/>
</dbReference>
<dbReference type="EMBL" id="AUZZ01000188">
    <property type="protein sequence ID" value="EQD68865.1"/>
    <property type="molecule type" value="Genomic_DNA"/>
</dbReference>
<evidence type="ECO:0000259" key="1">
    <source>
        <dbReference type="Pfam" id="PF03050"/>
    </source>
</evidence>
<dbReference type="AlphaFoldDB" id="T1CKP4"/>